<dbReference type="PANTHER" id="PTHR40114:SF1">
    <property type="entry name" value="SLR0698 PROTEIN"/>
    <property type="match status" value="1"/>
</dbReference>
<dbReference type="KEGG" id="bhan:CGC63_12250"/>
<dbReference type="Gene3D" id="2.40.320.10">
    <property type="entry name" value="Hypothetical Protein Pfu-838710-001"/>
    <property type="match status" value="1"/>
</dbReference>
<keyword evidence="4" id="KW-1185">Reference proteome</keyword>
<dbReference type="PIRSF" id="PIRSF016487">
    <property type="entry name" value="CYTH_UCP016487"/>
    <property type="match status" value="1"/>
</dbReference>
<dbReference type="PANTHER" id="PTHR40114">
    <property type="entry name" value="SLR0698 PROTEIN"/>
    <property type="match status" value="1"/>
</dbReference>
<comment type="caution">
    <text evidence="3">The sequence shown here is derived from an EMBL/GenBank/DDBJ whole genome shotgun (WGS) entry which is preliminary data.</text>
</comment>
<dbReference type="Proteomes" id="UP000003755">
    <property type="component" value="Unassembled WGS sequence"/>
</dbReference>
<organism evidence="3 4">
    <name type="scientific">Blautia hansenii DSM 20583</name>
    <dbReference type="NCBI Taxonomy" id="537007"/>
    <lineage>
        <taxon>Bacteria</taxon>
        <taxon>Bacillati</taxon>
        <taxon>Bacillota</taxon>
        <taxon>Clostridia</taxon>
        <taxon>Lachnospirales</taxon>
        <taxon>Lachnospiraceae</taxon>
        <taxon>Blautia</taxon>
    </lineage>
</organism>
<evidence type="ECO:0000313" key="4">
    <source>
        <dbReference type="Proteomes" id="UP000003755"/>
    </source>
</evidence>
<feature type="domain" description="CYTH" evidence="2">
    <location>
        <begin position="1"/>
        <end position="148"/>
    </location>
</feature>
<dbReference type="PROSITE" id="PS51707">
    <property type="entry name" value="CYTH"/>
    <property type="match status" value="1"/>
</dbReference>
<protein>
    <submittedName>
        <fullName evidence="3">Adenylate cyclase</fullName>
    </submittedName>
</protein>
<dbReference type="HOGENOM" id="CLU_109545_0_0_9"/>
<accession>C9LA13</accession>
<dbReference type="SUPFAM" id="SSF55154">
    <property type="entry name" value="CYTH-like phosphatases"/>
    <property type="match status" value="1"/>
</dbReference>
<dbReference type="Pfam" id="PF01928">
    <property type="entry name" value="CYTH"/>
    <property type="match status" value="1"/>
</dbReference>
<sequence>MEIERKYLIHKLPENLDTYPYKKIEQAYLCTEPVVRIRKQDEEYFLTYKGKGLLVREEYNLPLTEIAYLHLKEKADGIVLSKTRYLLPLSDTLTIELDVFDAPYENLWLAEVEFSTKEEAENFLPPSWFGEDVTFSTEYQNSTLSLKL</sequence>
<dbReference type="EMBL" id="ABYU02000029">
    <property type="protein sequence ID" value="EEX21150.1"/>
    <property type="molecule type" value="Genomic_DNA"/>
</dbReference>
<dbReference type="InterPro" id="IPR023577">
    <property type="entry name" value="CYTH_domain"/>
</dbReference>
<proteinExistence type="predicted"/>
<dbReference type="RefSeq" id="WP_003022573.1">
    <property type="nucleotide sequence ID" value="NZ_CP022413.2"/>
</dbReference>
<dbReference type="SMART" id="SM01118">
    <property type="entry name" value="CYTH"/>
    <property type="match status" value="1"/>
</dbReference>
<dbReference type="InterPro" id="IPR012042">
    <property type="entry name" value="NeuTTM/CthTTM-like"/>
</dbReference>
<dbReference type="CDD" id="cd07761">
    <property type="entry name" value="CYTH-like_CthTTM-like"/>
    <property type="match status" value="1"/>
</dbReference>
<name>C9LA13_BLAHA</name>
<dbReference type="eggNOG" id="COG2954">
    <property type="taxonomic scope" value="Bacteria"/>
</dbReference>
<feature type="active site" description="Proton acceptor" evidence="1">
    <location>
        <position position="28"/>
    </location>
</feature>
<dbReference type="STRING" id="537007.BLAHAN_06253"/>
<dbReference type="InterPro" id="IPR033469">
    <property type="entry name" value="CYTH-like_dom_sf"/>
</dbReference>
<gene>
    <name evidence="3" type="ORF">BLAHAN_06253</name>
</gene>
<evidence type="ECO:0000256" key="1">
    <source>
        <dbReference type="PIRSR" id="PIRSR016487-1"/>
    </source>
</evidence>
<reference evidence="3" key="1">
    <citation type="submission" date="2009-09" db="EMBL/GenBank/DDBJ databases">
        <authorList>
            <person name="Weinstock G."/>
            <person name="Sodergren E."/>
            <person name="Clifton S."/>
            <person name="Fulton L."/>
            <person name="Fulton B."/>
            <person name="Courtney L."/>
            <person name="Fronick C."/>
            <person name="Harrison M."/>
            <person name="Strong C."/>
            <person name="Farmer C."/>
            <person name="Delahaunty K."/>
            <person name="Markovic C."/>
            <person name="Hall O."/>
            <person name="Minx P."/>
            <person name="Tomlinson C."/>
            <person name="Mitreva M."/>
            <person name="Nelson J."/>
            <person name="Hou S."/>
            <person name="Wollam A."/>
            <person name="Pepin K.H."/>
            <person name="Johnson M."/>
            <person name="Bhonagiri V."/>
            <person name="Nash W.E."/>
            <person name="Warren W."/>
            <person name="Chinwalla A."/>
            <person name="Mardis E.R."/>
            <person name="Wilson R.K."/>
        </authorList>
    </citation>
    <scope>NUCLEOTIDE SEQUENCE [LARGE SCALE GENOMIC DNA]</scope>
    <source>
        <strain evidence="3">DSM 20583</strain>
    </source>
</reference>
<evidence type="ECO:0000259" key="2">
    <source>
        <dbReference type="PROSITE" id="PS51707"/>
    </source>
</evidence>
<evidence type="ECO:0000313" key="3">
    <source>
        <dbReference type="EMBL" id="EEX21150.1"/>
    </source>
</evidence>
<dbReference type="AlphaFoldDB" id="C9LA13"/>